<dbReference type="GeneTree" id="ENSGT00940000155148"/>
<evidence type="ECO:0000313" key="3">
    <source>
        <dbReference type="Ensembl" id="ENSSVLP00005031652.1"/>
    </source>
</evidence>
<feature type="region of interest" description="Disordered" evidence="1">
    <location>
        <begin position="43"/>
        <end position="97"/>
    </location>
</feature>
<protein>
    <recommendedName>
        <fullName evidence="2">RIIa domain-containing protein</fullName>
    </recommendedName>
</protein>
<evidence type="ECO:0000313" key="4">
    <source>
        <dbReference type="Proteomes" id="UP000694564"/>
    </source>
</evidence>
<dbReference type="SMART" id="SM00394">
    <property type="entry name" value="RIIa"/>
    <property type="match status" value="1"/>
</dbReference>
<reference evidence="3" key="2">
    <citation type="submission" date="2025-09" db="UniProtKB">
        <authorList>
            <consortium name="Ensembl"/>
        </authorList>
    </citation>
    <scope>IDENTIFICATION</scope>
</reference>
<reference evidence="3" key="1">
    <citation type="submission" date="2025-08" db="UniProtKB">
        <authorList>
            <consortium name="Ensembl"/>
        </authorList>
    </citation>
    <scope>IDENTIFICATION</scope>
</reference>
<dbReference type="InterPro" id="IPR003117">
    <property type="entry name" value="cAMP_dep_PK_reg_su_I/II_a/b"/>
</dbReference>
<feature type="domain" description="RIIa" evidence="2">
    <location>
        <begin position="22"/>
        <end position="59"/>
    </location>
</feature>
<dbReference type="SUPFAM" id="SSF47391">
    <property type="entry name" value="Dimerization-anchoring domain of cAMP-dependent PK regulatory subunit"/>
    <property type="match status" value="1"/>
</dbReference>
<dbReference type="Ensembl" id="ENSSVLT00005035150.1">
    <property type="protein sequence ID" value="ENSSVLP00005031652.1"/>
    <property type="gene ID" value="ENSSVLG00005024903.1"/>
</dbReference>
<dbReference type="Gene3D" id="1.20.890.10">
    <property type="entry name" value="cAMP-dependent protein kinase regulatory subunit, dimerization-anchoring domain"/>
    <property type="match status" value="1"/>
</dbReference>
<organism evidence="3 4">
    <name type="scientific">Sciurus vulgaris</name>
    <name type="common">Eurasian red squirrel</name>
    <dbReference type="NCBI Taxonomy" id="55149"/>
    <lineage>
        <taxon>Eukaryota</taxon>
        <taxon>Metazoa</taxon>
        <taxon>Chordata</taxon>
        <taxon>Craniata</taxon>
        <taxon>Vertebrata</taxon>
        <taxon>Euteleostomi</taxon>
        <taxon>Mammalia</taxon>
        <taxon>Eutheria</taxon>
        <taxon>Euarchontoglires</taxon>
        <taxon>Glires</taxon>
        <taxon>Rodentia</taxon>
        <taxon>Sciuromorpha</taxon>
        <taxon>Sciuridae</taxon>
        <taxon>Sciurinae</taxon>
        <taxon>Sciurini</taxon>
        <taxon>Sciurus</taxon>
    </lineage>
</organism>
<name>A0A8D2DYP6_SCIVU</name>
<accession>A0A8D2DYP6</accession>
<feature type="compositionally biased region" description="Polar residues" evidence="1">
    <location>
        <begin position="61"/>
        <end position="74"/>
    </location>
</feature>
<dbReference type="OrthoDB" id="417078at2759"/>
<dbReference type="Pfam" id="PF02197">
    <property type="entry name" value="RIIa"/>
    <property type="match status" value="1"/>
</dbReference>
<dbReference type="Proteomes" id="UP000694564">
    <property type="component" value="Chromosome 11"/>
</dbReference>
<feature type="compositionally biased region" description="Basic and acidic residues" evidence="1">
    <location>
        <begin position="49"/>
        <end position="60"/>
    </location>
</feature>
<sequence length="97" mass="10960">PESRLLGTELSLRARERCVQKHNTQALLKDSVVQLCTPRPERPTAFLRGDSEKLEKEEAKQIQNLQKVGTAQTQGRRKSLLRAPSPVVKGWQRRGSS</sequence>
<dbReference type="AlphaFoldDB" id="A0A8D2DYP6"/>
<proteinExistence type="predicted"/>
<evidence type="ECO:0000259" key="2">
    <source>
        <dbReference type="SMART" id="SM00394"/>
    </source>
</evidence>
<keyword evidence="4" id="KW-1185">Reference proteome</keyword>
<evidence type="ECO:0000256" key="1">
    <source>
        <dbReference type="SAM" id="MobiDB-lite"/>
    </source>
</evidence>